<dbReference type="EMBL" id="JAWQEG010002647">
    <property type="protein sequence ID" value="KAK3870561.1"/>
    <property type="molecule type" value="Genomic_DNA"/>
</dbReference>
<sequence>MVFHDGNAATDRTSQPRPTPLRIGGGRVRVTQTCIIVFLLPLPERDGRIRVTQTCTTVLCSSYHYQKEMEGRSWLLSLSGKYGGLETIAWEMANMTLIDLVEPEVTHKVPKHWHSFPPPHPLWHPILGTLYVIIRVGDLTPTLPATTHYPEQCLCVAGVGELTPTLSVTKQCILSSAGVWQV</sequence>
<evidence type="ECO:0000313" key="2">
    <source>
        <dbReference type="EMBL" id="KAK3870561.1"/>
    </source>
</evidence>
<gene>
    <name evidence="2" type="ORF">Pcinc_024225</name>
</gene>
<reference evidence="2" key="1">
    <citation type="submission" date="2023-10" db="EMBL/GenBank/DDBJ databases">
        <title>Genome assemblies of two species of porcelain crab, Petrolisthes cinctipes and Petrolisthes manimaculis (Anomura: Porcellanidae).</title>
        <authorList>
            <person name="Angst P."/>
        </authorList>
    </citation>
    <scope>NUCLEOTIDE SEQUENCE</scope>
    <source>
        <strain evidence="2">PB745_01</strain>
        <tissue evidence="2">Gill</tissue>
    </source>
</reference>
<protein>
    <submittedName>
        <fullName evidence="2">Uncharacterized protein</fullName>
    </submittedName>
</protein>
<name>A0AAE1KB37_PETCI</name>
<dbReference type="Proteomes" id="UP001286313">
    <property type="component" value="Unassembled WGS sequence"/>
</dbReference>
<accession>A0AAE1KB37</accession>
<proteinExistence type="predicted"/>
<feature type="region of interest" description="Disordered" evidence="1">
    <location>
        <begin position="1"/>
        <end position="23"/>
    </location>
</feature>
<dbReference type="AlphaFoldDB" id="A0AAE1KB37"/>
<evidence type="ECO:0000256" key="1">
    <source>
        <dbReference type="SAM" id="MobiDB-lite"/>
    </source>
</evidence>
<comment type="caution">
    <text evidence="2">The sequence shown here is derived from an EMBL/GenBank/DDBJ whole genome shotgun (WGS) entry which is preliminary data.</text>
</comment>
<organism evidence="2 3">
    <name type="scientific">Petrolisthes cinctipes</name>
    <name type="common">Flat porcelain crab</name>
    <dbReference type="NCBI Taxonomy" id="88211"/>
    <lineage>
        <taxon>Eukaryota</taxon>
        <taxon>Metazoa</taxon>
        <taxon>Ecdysozoa</taxon>
        <taxon>Arthropoda</taxon>
        <taxon>Crustacea</taxon>
        <taxon>Multicrustacea</taxon>
        <taxon>Malacostraca</taxon>
        <taxon>Eumalacostraca</taxon>
        <taxon>Eucarida</taxon>
        <taxon>Decapoda</taxon>
        <taxon>Pleocyemata</taxon>
        <taxon>Anomura</taxon>
        <taxon>Galatheoidea</taxon>
        <taxon>Porcellanidae</taxon>
        <taxon>Petrolisthes</taxon>
    </lineage>
</organism>
<keyword evidence="3" id="KW-1185">Reference proteome</keyword>
<evidence type="ECO:0000313" key="3">
    <source>
        <dbReference type="Proteomes" id="UP001286313"/>
    </source>
</evidence>